<organism evidence="5 6">
    <name type="scientific">Fasciolopsis buskii</name>
    <dbReference type="NCBI Taxonomy" id="27845"/>
    <lineage>
        <taxon>Eukaryota</taxon>
        <taxon>Metazoa</taxon>
        <taxon>Spiralia</taxon>
        <taxon>Lophotrochozoa</taxon>
        <taxon>Platyhelminthes</taxon>
        <taxon>Trematoda</taxon>
        <taxon>Digenea</taxon>
        <taxon>Plagiorchiida</taxon>
        <taxon>Echinostomata</taxon>
        <taxon>Echinostomatoidea</taxon>
        <taxon>Fasciolidae</taxon>
        <taxon>Fasciolopsis</taxon>
    </lineage>
</organism>
<dbReference type="PROSITE" id="PS50010">
    <property type="entry name" value="DH_2"/>
    <property type="match status" value="1"/>
</dbReference>
<evidence type="ECO:0000259" key="3">
    <source>
        <dbReference type="PROSITE" id="PS50003"/>
    </source>
</evidence>
<evidence type="ECO:0000259" key="4">
    <source>
        <dbReference type="PROSITE" id="PS50010"/>
    </source>
</evidence>
<dbReference type="SUPFAM" id="SSF48065">
    <property type="entry name" value="DBL homology domain (DH-domain)"/>
    <property type="match status" value="1"/>
</dbReference>
<dbReference type="AlphaFoldDB" id="A0A8E0VPK3"/>
<dbReference type="InterPro" id="IPR011993">
    <property type="entry name" value="PH-like_dom_sf"/>
</dbReference>
<evidence type="ECO:0000313" key="6">
    <source>
        <dbReference type="Proteomes" id="UP000728185"/>
    </source>
</evidence>
<feature type="domain" description="PH" evidence="3">
    <location>
        <begin position="697"/>
        <end position="822"/>
    </location>
</feature>
<feature type="compositionally biased region" description="Basic and acidic residues" evidence="2">
    <location>
        <begin position="45"/>
        <end position="59"/>
    </location>
</feature>
<feature type="compositionally biased region" description="Polar residues" evidence="2">
    <location>
        <begin position="251"/>
        <end position="260"/>
    </location>
</feature>
<dbReference type="Gene3D" id="1.20.900.10">
    <property type="entry name" value="Dbl homology (DH) domain"/>
    <property type="match status" value="1"/>
</dbReference>
<proteinExistence type="predicted"/>
<dbReference type="InterPro" id="IPR000219">
    <property type="entry name" value="DH_dom"/>
</dbReference>
<dbReference type="SMART" id="SM00325">
    <property type="entry name" value="RhoGEF"/>
    <property type="match status" value="1"/>
</dbReference>
<dbReference type="PANTHER" id="PTHR13217:SF6">
    <property type="entry name" value="PLECKSTRIN HOMOLOGY DOMAIN-CONTAINING FAMILY G MEMBER 7"/>
    <property type="match status" value="1"/>
</dbReference>
<dbReference type="GO" id="GO:0007266">
    <property type="term" value="P:Rho protein signal transduction"/>
    <property type="evidence" value="ECO:0007669"/>
    <property type="project" value="TreeGrafter"/>
</dbReference>
<keyword evidence="1" id="KW-0175">Coiled coil</keyword>
<sequence length="1110" mass="126346">MHRSDSGSAHTDVKSSSIGSNKSAQKWNVLKHGVIWAQKLRKSTKKSESTEKSITRESTRSIPGNRLLRESIRKLQTDAKELDSTGYQGWKLVQSGGKSLGPTTPSASSSVTITNTVPATPRIEHFAQDLNRPKRTIIKSPSFGENLRDHAGFSCRTRIYTELVPERPYTTPESLAEKSALVQKLTEQSLTQADYQGSAWTSRYDPLPSPYIEPENMELFKFSVAAPTDNGENDETMQRNESSQSLESESGLDNDSSAISKDSPDIVGGVGPNARPLEYPVRDPEQVEAILRRGRRRAIIDEKNLIGDSETESQDGTSSGTPAAKCTDSNSSDSSSMVARVNVFRERQQRMLRKQHTIADLNTRIQTSISPQEFDSKRRQNVFMKLIERRSRSKESLLDLTEALQRLTPSLFQDHYLESYRDSHWSQLERAETSSGANTENTYPEREIRRREAVWELFKSELIFFLDHLMVLKNCFMEPLKKLQVDGYLMFVEPSNLFGNLDDLCYISHTLCRELISNLTRDAKKNEFGSTDVLLRPLKRWSEHSKDGEVYHSYCLNYDSALSYLDNLRKVDHFNEFEKWCEQDTRCRRLQLTDLLVAPMQHYMKIPLLLASIRRYTADVNEREILTSCLNKVENSLKSLEDKMRWLKNFERLQEIQSQLIWPSVSEMEPRVFIPEFLRQSLNRQPCERLIANPKRQLLHEGFLTFSDGSKIVEIFAFLFDDFLLITRIKKQPKKKSFSENTLNTRNLTEGGIFVVYRQAIALDRFTIHDLGLAEANANGLRHAFVLVLITRFQQITGVYTLQAANELDKIRWIEKLRQSQQVFQEKLKAKLYGIDAEHQTNKHSKLLLNKHKAALNQIADEDNCAGRDLYTSVPSRASSASPSSMHRTKTTSAEIQEEPEEESTIKPCSTALPGVQIEPSQLNETKLSGCAPNALVPDNGVQNPSMSLIPSNKSEDTQLNPVSKDIQIRTADTCTDQTRKNLSIYDHTHLNVTDTAVAKQRFLEDHFRETSMAAVGHKKENTPVISSSVHNTSPPTLLKHLPETKVEFFYSPTGQSPFSPPLSPTLHPPCASLPSTVTLPDFYEYPGYRFHDELQQRMTRLQMNQENPK</sequence>
<dbReference type="InterPro" id="IPR001849">
    <property type="entry name" value="PH_domain"/>
</dbReference>
<dbReference type="Pfam" id="PF16652">
    <property type="entry name" value="PH_13"/>
    <property type="match status" value="1"/>
</dbReference>
<accession>A0A8E0VPK3</accession>
<keyword evidence="6" id="KW-1185">Reference proteome</keyword>
<protein>
    <submittedName>
        <fullName evidence="5">Pleckstrin domain-containing family G member</fullName>
    </submittedName>
</protein>
<dbReference type="Proteomes" id="UP000728185">
    <property type="component" value="Unassembled WGS sequence"/>
</dbReference>
<feature type="coiled-coil region" evidence="1">
    <location>
        <begin position="623"/>
        <end position="650"/>
    </location>
</feature>
<dbReference type="CDD" id="cd00160">
    <property type="entry name" value="RhoGEF"/>
    <property type="match status" value="1"/>
</dbReference>
<dbReference type="Pfam" id="PF00621">
    <property type="entry name" value="RhoGEF"/>
    <property type="match status" value="1"/>
</dbReference>
<feature type="region of interest" description="Disordered" evidence="2">
    <location>
        <begin position="38"/>
        <end position="66"/>
    </location>
</feature>
<dbReference type="PROSITE" id="PS50003">
    <property type="entry name" value="PH_DOMAIN"/>
    <property type="match status" value="1"/>
</dbReference>
<dbReference type="InterPro" id="IPR035899">
    <property type="entry name" value="DBL_dom_sf"/>
</dbReference>
<dbReference type="Gene3D" id="2.30.29.30">
    <property type="entry name" value="Pleckstrin-homology domain (PH domain)/Phosphotyrosine-binding domain (PTB)"/>
    <property type="match status" value="1"/>
</dbReference>
<gene>
    <name evidence="5" type="ORF">FBUS_00003</name>
</gene>
<reference evidence="5" key="1">
    <citation type="submission" date="2019-05" db="EMBL/GenBank/DDBJ databases">
        <title>Annotation for the trematode Fasciolopsis buski.</title>
        <authorList>
            <person name="Choi Y.-J."/>
        </authorList>
    </citation>
    <scope>NUCLEOTIDE SEQUENCE</scope>
    <source>
        <strain evidence="5">HT</strain>
        <tissue evidence="5">Whole worm</tissue>
    </source>
</reference>
<dbReference type="PANTHER" id="PTHR13217">
    <property type="entry name" value="PLECKSTRIN HOMOLOGY DOMAIN-CONTAINING FAMILY G MEMBER 7"/>
    <property type="match status" value="1"/>
</dbReference>
<name>A0A8E0VPK3_9TREM</name>
<dbReference type="CDD" id="cd13245">
    <property type="entry name" value="PH_PLEKHG7"/>
    <property type="match status" value="1"/>
</dbReference>
<feature type="compositionally biased region" description="Low complexity" evidence="2">
    <location>
        <begin position="874"/>
        <end position="885"/>
    </location>
</feature>
<feature type="region of interest" description="Disordered" evidence="2">
    <location>
        <begin position="1"/>
        <end position="24"/>
    </location>
</feature>
<feature type="domain" description="DH" evidence="4">
    <location>
        <begin position="449"/>
        <end position="643"/>
    </location>
</feature>
<feature type="region of interest" description="Disordered" evidence="2">
    <location>
        <begin position="302"/>
        <end position="337"/>
    </location>
</feature>
<evidence type="ECO:0000313" key="5">
    <source>
        <dbReference type="EMBL" id="KAA0200782.1"/>
    </source>
</evidence>
<dbReference type="SMART" id="SM00233">
    <property type="entry name" value="PH"/>
    <property type="match status" value="1"/>
</dbReference>
<dbReference type="GO" id="GO:0005085">
    <property type="term" value="F:guanyl-nucleotide exchange factor activity"/>
    <property type="evidence" value="ECO:0007669"/>
    <property type="project" value="InterPro"/>
</dbReference>
<feature type="region of interest" description="Disordered" evidence="2">
    <location>
        <begin position="874"/>
        <end position="906"/>
    </location>
</feature>
<dbReference type="OrthoDB" id="5585231at2759"/>
<evidence type="ECO:0000256" key="1">
    <source>
        <dbReference type="SAM" id="Coils"/>
    </source>
</evidence>
<dbReference type="InterPro" id="IPR040181">
    <property type="entry name" value="PKHG5/7"/>
</dbReference>
<comment type="caution">
    <text evidence="5">The sequence shown here is derived from an EMBL/GenBank/DDBJ whole genome shotgun (WGS) entry which is preliminary data.</text>
</comment>
<dbReference type="EMBL" id="LUCM01000294">
    <property type="protein sequence ID" value="KAA0200782.1"/>
    <property type="molecule type" value="Genomic_DNA"/>
</dbReference>
<dbReference type="SUPFAM" id="SSF50729">
    <property type="entry name" value="PH domain-like"/>
    <property type="match status" value="1"/>
</dbReference>
<feature type="region of interest" description="Disordered" evidence="2">
    <location>
        <begin position="227"/>
        <end position="281"/>
    </location>
</feature>
<evidence type="ECO:0000256" key="2">
    <source>
        <dbReference type="SAM" id="MobiDB-lite"/>
    </source>
</evidence>